<evidence type="ECO:0000256" key="1">
    <source>
        <dbReference type="SAM" id="MobiDB-lite"/>
    </source>
</evidence>
<protein>
    <submittedName>
        <fullName evidence="3">Borealin N terminal-domain-containing protein</fullName>
    </submittedName>
</protein>
<feature type="region of interest" description="Disordered" evidence="1">
    <location>
        <begin position="235"/>
        <end position="359"/>
    </location>
</feature>
<reference evidence="4" key="1">
    <citation type="submission" date="2016-02" db="EMBL/GenBank/DDBJ databases">
        <title>Draft genome sequence of Microdochium bolleyi, a fungal endophyte of beachgrass.</title>
        <authorList>
            <consortium name="DOE Joint Genome Institute"/>
            <person name="David A.S."/>
            <person name="May G."/>
            <person name="Haridas S."/>
            <person name="Lim J."/>
            <person name="Wang M."/>
            <person name="Labutti K."/>
            <person name="Lipzen A."/>
            <person name="Barry K."/>
            <person name="Grigoriev I.V."/>
        </authorList>
    </citation>
    <scope>NUCLEOTIDE SEQUENCE [LARGE SCALE GENOMIC DNA]</scope>
    <source>
        <strain evidence="4">J235TASD1</strain>
    </source>
</reference>
<proteinExistence type="predicted"/>
<dbReference type="Proteomes" id="UP000070501">
    <property type="component" value="Unassembled WGS sequence"/>
</dbReference>
<feature type="compositionally biased region" description="Low complexity" evidence="1">
    <location>
        <begin position="13"/>
        <end position="22"/>
    </location>
</feature>
<evidence type="ECO:0000313" key="3">
    <source>
        <dbReference type="EMBL" id="KXJ88251.1"/>
    </source>
</evidence>
<feature type="compositionally biased region" description="Low complexity" evidence="1">
    <location>
        <begin position="303"/>
        <end position="349"/>
    </location>
</feature>
<gene>
    <name evidence="3" type="ORF">Micbo1qcDRAFT_197483</name>
</gene>
<dbReference type="InterPro" id="IPR018851">
    <property type="entry name" value="Borealin_N"/>
</dbReference>
<dbReference type="OrthoDB" id="2392550at2759"/>
<feature type="compositionally biased region" description="Low complexity" evidence="1">
    <location>
        <begin position="236"/>
        <end position="281"/>
    </location>
</feature>
<feature type="compositionally biased region" description="Polar residues" evidence="1">
    <location>
        <begin position="174"/>
        <end position="190"/>
    </location>
</feature>
<keyword evidence="4" id="KW-1185">Reference proteome</keyword>
<feature type="compositionally biased region" description="Low complexity" evidence="1">
    <location>
        <begin position="128"/>
        <end position="139"/>
    </location>
</feature>
<dbReference type="AlphaFoldDB" id="A0A136ITP6"/>
<feature type="region of interest" description="Disordered" evidence="1">
    <location>
        <begin position="89"/>
        <end position="222"/>
    </location>
</feature>
<evidence type="ECO:0000259" key="2">
    <source>
        <dbReference type="Pfam" id="PF10444"/>
    </source>
</evidence>
<feature type="domain" description="Borealin N-terminal" evidence="2">
    <location>
        <begin position="34"/>
        <end position="90"/>
    </location>
</feature>
<dbReference type="InParanoid" id="A0A136ITP6"/>
<dbReference type="STRING" id="196109.A0A136ITP6"/>
<feature type="compositionally biased region" description="Basic residues" evidence="1">
    <location>
        <begin position="1"/>
        <end position="10"/>
    </location>
</feature>
<organism evidence="3 4">
    <name type="scientific">Microdochium bolleyi</name>
    <dbReference type="NCBI Taxonomy" id="196109"/>
    <lineage>
        <taxon>Eukaryota</taxon>
        <taxon>Fungi</taxon>
        <taxon>Dikarya</taxon>
        <taxon>Ascomycota</taxon>
        <taxon>Pezizomycotina</taxon>
        <taxon>Sordariomycetes</taxon>
        <taxon>Xylariomycetidae</taxon>
        <taxon>Xylariales</taxon>
        <taxon>Microdochiaceae</taxon>
        <taxon>Microdochium</taxon>
    </lineage>
</organism>
<evidence type="ECO:0000313" key="4">
    <source>
        <dbReference type="Proteomes" id="UP000070501"/>
    </source>
</evidence>
<dbReference type="Pfam" id="PF10444">
    <property type="entry name" value="Nbl1_Borealin_N"/>
    <property type="match status" value="1"/>
</dbReference>
<name>A0A136ITP6_9PEZI</name>
<feature type="region of interest" description="Disordered" evidence="1">
    <location>
        <begin position="1"/>
        <end position="32"/>
    </location>
</feature>
<dbReference type="EMBL" id="KQ964259">
    <property type="protein sequence ID" value="KXJ88251.1"/>
    <property type="molecule type" value="Genomic_DNA"/>
</dbReference>
<sequence length="359" mass="37740">MAPTRSRKRKSDMSSPSSASPIKKLRKMGLSATQKQALIDNLQLELTERARRLRAQYNVQAQHLRSRVEMRINRIPTALRKTTMGELLSKSLDPSKPKPTRPAFAARAPPVPAKDGTSPKPIARKPVAKAADAVAAAPRGLKRLSEDFEGNKENQSEGVDNPKKRVRAAPAATKTMQPHQILSPTSSNTRVMLARDRPASPTKSLLSRPASPIKSLSTKSSSNLLSNMVEKAKGIRSAAAGSRKTTASSTASSSLSAATTASTATRGRKAAATPTAPPTTTRGRRKISTTSDASEGSTATIVKKTTASRATGTKAAAAIKRPGTAMSTTKSAAARKAAPVKTATTPAATGRTLRKRAAA</sequence>
<feature type="compositionally biased region" description="Basic and acidic residues" evidence="1">
    <location>
        <begin position="143"/>
        <end position="163"/>
    </location>
</feature>
<feature type="compositionally biased region" description="Polar residues" evidence="1">
    <location>
        <begin position="288"/>
        <end position="300"/>
    </location>
</feature>
<accession>A0A136ITP6</accession>